<dbReference type="Gene3D" id="1.50.10.10">
    <property type="match status" value="1"/>
</dbReference>
<gene>
    <name evidence="3" type="ORF">JW613_20710</name>
</gene>
<comment type="caution">
    <text evidence="3">The sequence shown here is derived from an EMBL/GenBank/DDBJ whole genome shotgun (WGS) entry which is preliminary data.</text>
</comment>
<dbReference type="InterPro" id="IPR045582">
    <property type="entry name" value="Trehalase-like_N"/>
</dbReference>
<evidence type="ECO:0000259" key="1">
    <source>
        <dbReference type="Pfam" id="PF00723"/>
    </source>
</evidence>
<feature type="domain" description="Trehalase-like N-terminal" evidence="2">
    <location>
        <begin position="24"/>
        <end position="184"/>
    </location>
</feature>
<evidence type="ECO:0000313" key="4">
    <source>
        <dbReference type="Proteomes" id="UP000721954"/>
    </source>
</evidence>
<dbReference type="InterPro" id="IPR011613">
    <property type="entry name" value="GH15-like"/>
</dbReference>
<keyword evidence="4" id="KW-1185">Reference proteome</keyword>
<organism evidence="3 4">
    <name type="scientific">Streptomyces smyrnaeus</name>
    <dbReference type="NCBI Taxonomy" id="1387713"/>
    <lineage>
        <taxon>Bacteria</taxon>
        <taxon>Bacillati</taxon>
        <taxon>Actinomycetota</taxon>
        <taxon>Actinomycetes</taxon>
        <taxon>Kitasatosporales</taxon>
        <taxon>Streptomycetaceae</taxon>
        <taxon>Streptomyces</taxon>
    </lineage>
</organism>
<dbReference type="Proteomes" id="UP000721954">
    <property type="component" value="Unassembled WGS sequence"/>
</dbReference>
<dbReference type="Pfam" id="PF00723">
    <property type="entry name" value="Glyco_hydro_15"/>
    <property type="match status" value="1"/>
</dbReference>
<dbReference type="Pfam" id="PF19291">
    <property type="entry name" value="TREH_N"/>
    <property type="match status" value="1"/>
</dbReference>
<dbReference type="InterPro" id="IPR012341">
    <property type="entry name" value="6hp_glycosidase-like_sf"/>
</dbReference>
<name>A0ABS3XZ88_9ACTN</name>
<proteinExistence type="predicted"/>
<protein>
    <submittedName>
        <fullName evidence="3">Glycoside hydrolase family 15 protein</fullName>
    </submittedName>
</protein>
<evidence type="ECO:0000313" key="3">
    <source>
        <dbReference type="EMBL" id="MBO8200712.1"/>
    </source>
</evidence>
<keyword evidence="3" id="KW-0378">Hydrolase</keyword>
<reference evidence="3 4" key="1">
    <citation type="submission" date="2021-02" db="EMBL/GenBank/DDBJ databases">
        <title>Streptomyces spirodelae sp. nov., isolated from duckweed.</title>
        <authorList>
            <person name="Saimee Y."/>
            <person name="Duangmal K."/>
        </authorList>
    </citation>
    <scope>NUCLEOTIDE SEQUENCE [LARGE SCALE GENOMIC DNA]</scope>
    <source>
        <strain evidence="3 4">DSM 42105</strain>
    </source>
</reference>
<dbReference type="PANTHER" id="PTHR31616:SF10">
    <property type="entry name" value="TREHALASE"/>
    <property type="match status" value="1"/>
</dbReference>
<sequence length="605" mass="66372">MIEVSPSSSLSVGLSRPWVLRDYAFLGDGERGALVGPRGEVVWLCAPRWDSDAVFSGLIGGAGEYVVRPEDDWHVWGGYYEDGTLVRVNRWVTAGGIIECREALAMPSTPDRLVLLRRVRAVRGDARVEFLLDPRPGFGREAMTDVRREGDVWCASGGGLRLRFVGAANAGPAPGGGLRGRLSVPRGEEHDLVLEIRAGNATDSTDRAGFDPALLWRRTEQHWREAVPDCHELSAPSDTRHAYAVLTGLTSSYGGMVAAATTSLPERANAGRNYDYRYAWLRDQAYAGIAVAAHGRHPLLEGAVRFVTERVLEDGERLRPLYTVSGGPVPEQSSLPLPGYPGGSDRVGNQAAEQFQLDSFGEVLQLYAAAARHDCLDRDARRAVDVAVEAVENNWQRPDAGLWELGTRWWTHSRLSAATGLRALAEQLPGHPSARRWTRLSEAVLRETRRRCLRPDGAWARAEDDERPDAALLIPYARGLSAGARADEGTSAAGTDQAFRRTRRLVEEELAVDGFVYRFRHDGCALGEAEGAFLLCGFVMAMATHREGDAVAAYRWFERGRTAYGPPGLFSEEYDIGQRQLRGNLPQAFVHAALLEAAVRLDRPG</sequence>
<dbReference type="GeneID" id="96261044"/>
<dbReference type="RefSeq" id="WP_209212326.1">
    <property type="nucleotide sequence ID" value="NZ_JAFFZM010000012.1"/>
</dbReference>
<dbReference type="EMBL" id="JAFFZM010000012">
    <property type="protein sequence ID" value="MBO8200712.1"/>
    <property type="molecule type" value="Genomic_DNA"/>
</dbReference>
<dbReference type="GO" id="GO:0016787">
    <property type="term" value="F:hydrolase activity"/>
    <property type="evidence" value="ECO:0007669"/>
    <property type="project" value="UniProtKB-KW"/>
</dbReference>
<accession>A0ABS3XZ88</accession>
<feature type="domain" description="GH15-like" evidence="1">
    <location>
        <begin position="253"/>
        <end position="598"/>
    </location>
</feature>
<dbReference type="PANTHER" id="PTHR31616">
    <property type="entry name" value="TREHALASE"/>
    <property type="match status" value="1"/>
</dbReference>
<dbReference type="InterPro" id="IPR008928">
    <property type="entry name" value="6-hairpin_glycosidase_sf"/>
</dbReference>
<dbReference type="SUPFAM" id="SSF48208">
    <property type="entry name" value="Six-hairpin glycosidases"/>
    <property type="match status" value="1"/>
</dbReference>
<evidence type="ECO:0000259" key="2">
    <source>
        <dbReference type="Pfam" id="PF19291"/>
    </source>
</evidence>